<accession>A0A1F8EXU4</accession>
<feature type="domain" description="Pyrroloquinoline quinone-dependent pyranose dehydrogenase beta-propeller" evidence="1">
    <location>
        <begin position="22"/>
        <end position="397"/>
    </location>
</feature>
<dbReference type="InterPro" id="IPR011042">
    <property type="entry name" value="6-blade_b-propeller_TolB-like"/>
</dbReference>
<dbReference type="AlphaFoldDB" id="A0A1F8EXU4"/>
<proteinExistence type="predicted"/>
<reference evidence="2 3" key="1">
    <citation type="journal article" date="2016" name="Nat. Commun.">
        <title>Thousands of microbial genomes shed light on interconnected biogeochemical processes in an aquifer system.</title>
        <authorList>
            <person name="Anantharaman K."/>
            <person name="Brown C.T."/>
            <person name="Hug L.A."/>
            <person name="Sharon I."/>
            <person name="Castelle C.J."/>
            <person name="Probst A.J."/>
            <person name="Thomas B.C."/>
            <person name="Singh A."/>
            <person name="Wilkins M.J."/>
            <person name="Karaoz U."/>
            <person name="Brodie E.L."/>
            <person name="Williams K.H."/>
            <person name="Hubbard S.S."/>
            <person name="Banfield J.F."/>
        </authorList>
    </citation>
    <scope>NUCLEOTIDE SEQUENCE [LARGE SCALE GENOMIC DNA]</scope>
</reference>
<gene>
    <name evidence="2" type="ORF">A2831_00385</name>
</gene>
<evidence type="ECO:0000313" key="3">
    <source>
        <dbReference type="Proteomes" id="UP000177507"/>
    </source>
</evidence>
<dbReference type="EMBL" id="MGJI01000006">
    <property type="protein sequence ID" value="OGN05683.1"/>
    <property type="molecule type" value="Genomic_DNA"/>
</dbReference>
<dbReference type="Proteomes" id="UP000177507">
    <property type="component" value="Unassembled WGS sequence"/>
</dbReference>
<sequence>MVGYNVPQTTQLPVGPGVDFLKAPEGFRVSVFAEGLAGPRVIAFDPRGRVLASVPKEGKVLVLEDQDNDGFAEIKRVVLQGLRLPHGLDFYTDPKSKIAYLYVAETHQVSRFVYNVVDGSVPSAISKNIANLPADGRHFSRTIAFGPNFRKAQIIAGKSEVDTQVPVKLYISVGSSCDVCVETETWKRAAILESDPEGSFTAEFAGGLRNSVFFTFHPETKEIWATEMGRDNLGDELPPDEVNIVKVADEGNKFGARRYGWPFCYGNRVKDTTFKFDKITRTDLSSNCVDTEPATIELPAHSAPLGLAFITSDKWPKEWHNDLLVAYHGSWNRSEPTGYKIVRLDVDKNGKSFGTSDFISGWLTSDGKTLGRPVDLKFGPDDALYISDDSSGTIYRVVPR</sequence>
<dbReference type="InterPro" id="IPR011041">
    <property type="entry name" value="Quinoprot_gluc/sorb_DH_b-prop"/>
</dbReference>
<dbReference type="InterPro" id="IPR054539">
    <property type="entry name" value="Beta-prop_PDH"/>
</dbReference>
<protein>
    <recommendedName>
        <fullName evidence="1">Pyrroloquinoline quinone-dependent pyranose dehydrogenase beta-propeller domain-containing protein</fullName>
    </recommendedName>
</protein>
<dbReference type="Gene3D" id="2.120.10.30">
    <property type="entry name" value="TolB, C-terminal domain"/>
    <property type="match status" value="1"/>
</dbReference>
<dbReference type="STRING" id="1802668.A2831_00385"/>
<dbReference type="Pfam" id="PF22807">
    <property type="entry name" value="TrAA12"/>
    <property type="match status" value="1"/>
</dbReference>
<evidence type="ECO:0000313" key="2">
    <source>
        <dbReference type="EMBL" id="OGN05683.1"/>
    </source>
</evidence>
<dbReference type="PANTHER" id="PTHR19328:SF53">
    <property type="entry name" value="MEMBRANE PROTEIN"/>
    <property type="match status" value="1"/>
</dbReference>
<comment type="caution">
    <text evidence="2">The sequence shown here is derived from an EMBL/GenBank/DDBJ whole genome shotgun (WGS) entry which is preliminary data.</text>
</comment>
<dbReference type="PANTHER" id="PTHR19328">
    <property type="entry name" value="HEDGEHOG-INTERACTING PROTEIN"/>
    <property type="match status" value="1"/>
</dbReference>
<evidence type="ECO:0000259" key="1">
    <source>
        <dbReference type="Pfam" id="PF22807"/>
    </source>
</evidence>
<dbReference type="SUPFAM" id="SSF50952">
    <property type="entry name" value="Soluble quinoprotein glucose dehydrogenase"/>
    <property type="match status" value="1"/>
</dbReference>
<name>A0A1F8EXU4_9BACT</name>
<organism evidence="2 3">
    <name type="scientific">Candidatus Yanofskybacteria bacterium RIFCSPHIGHO2_01_FULL_44_17</name>
    <dbReference type="NCBI Taxonomy" id="1802668"/>
    <lineage>
        <taxon>Bacteria</taxon>
        <taxon>Candidatus Yanofskyibacteriota</taxon>
    </lineage>
</organism>